<protein>
    <submittedName>
        <fullName evidence="2">Aminoglycoside 6-adenylyltransferase</fullName>
    </submittedName>
</protein>
<dbReference type="Gene3D" id="3.30.460.10">
    <property type="entry name" value="Beta Polymerase, domain 2"/>
    <property type="match status" value="1"/>
</dbReference>
<comment type="caution">
    <text evidence="2">The sequence shown here is derived from an EMBL/GenBank/DDBJ whole genome shotgun (WGS) entry which is preliminary data.</text>
</comment>
<name>A0ABU5T7Q9_9MICC</name>
<reference evidence="2 3" key="1">
    <citation type="submission" date="2023-12" db="EMBL/GenBank/DDBJ databases">
        <title>Sinomonas terricola sp. nov, isolated from litchi orchard soil in Guangdong, PR China.</title>
        <authorList>
            <person name="Jiaxin W."/>
            <person name="Yang Z."/>
            <person name="Honghui Z."/>
        </authorList>
    </citation>
    <scope>NUCLEOTIDE SEQUENCE [LARGE SCALE GENOMIC DNA]</scope>
    <source>
        <strain evidence="2 3">JGH33</strain>
    </source>
</reference>
<sequence length="266" mass="29377">MTKPGDTIPARLRPTLAALASACRDDNRVRSAWLEGSIAQGVADEWSDIDLHLLVESPEEFDAHGWICAIVPLVLADSIPGVPGALIYLTPDWIHIDLVLHSTAESLPDSQREVLLDRDGRVASTIVNPPRPGQPYFPDQQVRIFLYFMGTAVAAHHRGDLIALLHVTAMMRDRLLIQLMLAENGIEAEAGAKRTTRHLNAEQKDCLRSLPAIGVSDASLLQAQKAIVADYLRRAYQLARSCHADWPNELELATKNLWACELAINF</sequence>
<dbReference type="Pfam" id="PF01909">
    <property type="entry name" value="NTP_transf_2"/>
    <property type="match status" value="1"/>
</dbReference>
<keyword evidence="3" id="KW-1185">Reference proteome</keyword>
<dbReference type="Proteomes" id="UP001304769">
    <property type="component" value="Unassembled WGS sequence"/>
</dbReference>
<organism evidence="2 3">
    <name type="scientific">Sinomonas terricola</name>
    <dbReference type="NCBI Taxonomy" id="3110330"/>
    <lineage>
        <taxon>Bacteria</taxon>
        <taxon>Bacillati</taxon>
        <taxon>Actinomycetota</taxon>
        <taxon>Actinomycetes</taxon>
        <taxon>Micrococcales</taxon>
        <taxon>Micrococcaceae</taxon>
        <taxon>Sinomonas</taxon>
    </lineage>
</organism>
<dbReference type="EMBL" id="JAYGGQ010000009">
    <property type="protein sequence ID" value="MEA5455486.1"/>
    <property type="molecule type" value="Genomic_DNA"/>
</dbReference>
<accession>A0ABU5T7Q9</accession>
<gene>
    <name evidence="2" type="ORF">SPF06_12200</name>
</gene>
<feature type="domain" description="Polymerase nucleotidyl transferase" evidence="1">
    <location>
        <begin position="19"/>
        <end position="63"/>
    </location>
</feature>
<dbReference type="RefSeq" id="WP_323279350.1">
    <property type="nucleotide sequence ID" value="NZ_JAYGGQ010000009.1"/>
</dbReference>
<evidence type="ECO:0000313" key="2">
    <source>
        <dbReference type="EMBL" id="MEA5455486.1"/>
    </source>
</evidence>
<dbReference type="InterPro" id="IPR002934">
    <property type="entry name" value="Polymerase_NTP_transf_dom"/>
</dbReference>
<evidence type="ECO:0000313" key="3">
    <source>
        <dbReference type="Proteomes" id="UP001304769"/>
    </source>
</evidence>
<dbReference type="InterPro" id="IPR043519">
    <property type="entry name" value="NT_sf"/>
</dbReference>
<dbReference type="SUPFAM" id="SSF81301">
    <property type="entry name" value="Nucleotidyltransferase"/>
    <property type="match status" value="1"/>
</dbReference>
<dbReference type="CDD" id="cd05403">
    <property type="entry name" value="NT_KNTase_like"/>
    <property type="match status" value="1"/>
</dbReference>
<proteinExistence type="predicted"/>
<evidence type="ECO:0000259" key="1">
    <source>
        <dbReference type="Pfam" id="PF01909"/>
    </source>
</evidence>